<dbReference type="RefSeq" id="WP_184494353.1">
    <property type="nucleotide sequence ID" value="NZ_JACIJO010000001.1"/>
</dbReference>
<dbReference type="InterPro" id="IPR023997">
    <property type="entry name" value="TonB-dep_OMP_SusC/RagA_CS"/>
</dbReference>
<keyword evidence="2 7" id="KW-0813">Transport</keyword>
<dbReference type="SUPFAM" id="SSF56935">
    <property type="entry name" value="Porins"/>
    <property type="match status" value="1"/>
</dbReference>
<evidence type="ECO:0000256" key="7">
    <source>
        <dbReference type="PROSITE-ProRule" id="PRU01360"/>
    </source>
</evidence>
<protein>
    <submittedName>
        <fullName evidence="10">TonB-linked SusC/RagA family outer membrane protein</fullName>
    </submittedName>
</protein>
<dbReference type="InterPro" id="IPR037066">
    <property type="entry name" value="Plug_dom_sf"/>
</dbReference>
<keyword evidence="5 7" id="KW-0472">Membrane</keyword>
<evidence type="ECO:0000256" key="8">
    <source>
        <dbReference type="SAM" id="MobiDB-lite"/>
    </source>
</evidence>
<evidence type="ECO:0000256" key="6">
    <source>
        <dbReference type="ARBA" id="ARBA00023237"/>
    </source>
</evidence>
<evidence type="ECO:0000256" key="3">
    <source>
        <dbReference type="ARBA" id="ARBA00022452"/>
    </source>
</evidence>
<evidence type="ECO:0000313" key="10">
    <source>
        <dbReference type="EMBL" id="MBB6325809.1"/>
    </source>
</evidence>
<keyword evidence="6 7" id="KW-0998">Cell outer membrane</keyword>
<comment type="caution">
    <text evidence="10">The sequence shown here is derived from an EMBL/GenBank/DDBJ whole genome shotgun (WGS) entry which is preliminary data.</text>
</comment>
<dbReference type="Gene3D" id="2.60.40.1120">
    <property type="entry name" value="Carboxypeptidase-like, regulatory domain"/>
    <property type="match status" value="1"/>
</dbReference>
<evidence type="ECO:0000313" key="11">
    <source>
        <dbReference type="Proteomes" id="UP000588604"/>
    </source>
</evidence>
<dbReference type="InterPro" id="IPR008969">
    <property type="entry name" value="CarboxyPept-like_regulatory"/>
</dbReference>
<dbReference type="Gene3D" id="3.55.50.30">
    <property type="match status" value="1"/>
</dbReference>
<keyword evidence="11" id="KW-1185">Reference proteome</keyword>
<keyword evidence="4 7" id="KW-0812">Transmembrane</keyword>
<evidence type="ECO:0000256" key="2">
    <source>
        <dbReference type="ARBA" id="ARBA00022448"/>
    </source>
</evidence>
<accession>A0A841MKC6</accession>
<dbReference type="SUPFAM" id="SSF49464">
    <property type="entry name" value="Carboxypeptidase regulatory domain-like"/>
    <property type="match status" value="1"/>
</dbReference>
<sequence>MKKYIRGQLIMLSKRLLYGFIFQLIFCTVLLASNGNAQRKTIDQVNVTLSVNESSLLQLFRKIENQSGFEFSYNSEKIDLNQRVTANASKQSVYAVLEDLAKKTGLSFVQINNNIHVKQNKNGTRVTIQVKQLVLISGIVRDSNGEPLPGVTILKEGTTQGTVSDLEGRYEINAEEGDYLLFSFIGFDEQRVQVGNQNTINITLRENAQNLEEVIVIGYGEKSRKLMTESIGTVNSKEITKLPIASADQSLQGRISGVQVTSVDGTPGAPVSVRIRGVGTVGNTQPLFVVDGVPVGNNSDGVTNPLTTINPSDIESISVLKDASAAAVYGVRAANGVVLITTKRGKKGKPTVNFDAYYGVQKIAKFNEYNTTDEWIALTQDAFDAANVQNGFSPGDASYQELHPDLVSGSPIRNRSNEKNWKEEALNKNAPIQNYNLSVSGGNDDYNYFVSGGYFAQEATVQKWDLKRYNFRANSDFKINKRLKLGQTFTVSHQEIERGMNGRGDGFLLQNSLTMPPFFNIYEDPSNPIPGNRYGYDGNSDLAGLTIANQIGINQIVQNNDRLTRMLGSIYGEFEIFKGLTYKSMVSVDYLTTRNDSWRPEYLVSEVGLNRPGNEFNDSRGESVSQVFTNTLNYFKVFGNHSIDILAGIEYQKNTNTSLAVRGSDFISNAPDFYQVVKNGRGDPNVGGGAGQGSFVGYLGRASYNFKDKYLLTGTIRRDGTSAFSPENNRRWGTFPSFSAAWRVSQEDFFSESGLISEMKIRASWGQLGNSNTTSYPHIFRVSTTPDYGSGSTTIQAPTPINFVNKDVVWETVETIDFGVDLGLFDNKVDLLVTYYDRTTKDFLYSLPLPNITGFGSTPVNLGSVSNKGIEIEIGYAKTFSNGLQLTLNGNFTTIKNRLEELAPGIEEFSSNDAYRTAVGQPIGYFFGYKTDGIYQTQEEIDAIFTGGFEDKNAPQGPRAGDVKFLDVNGPGEEGAQFSGEPDGLIDFNDRTYLGKTIPTYFYGLNIGLNYKSFDFSMLWQGVGDVQVYNQVRQSNLNLTGGGRNMLVESQERWTGPGTSNSVPRAISGDPNQNGRFSDRFVEDAGFLRLRNVQFGFSLPRNVLDKMNGFNTGRIYLAASNLFTFTKYTGMDPEVMTYGSNSNQIGAGTDGGNMPQPRIVQMGIQLQF</sequence>
<evidence type="ECO:0000256" key="5">
    <source>
        <dbReference type="ARBA" id="ARBA00023136"/>
    </source>
</evidence>
<dbReference type="InterPro" id="IPR036942">
    <property type="entry name" value="Beta-barrel_TonB_sf"/>
</dbReference>
<evidence type="ECO:0000256" key="4">
    <source>
        <dbReference type="ARBA" id="ARBA00022692"/>
    </source>
</evidence>
<dbReference type="Pfam" id="PF13715">
    <property type="entry name" value="CarbopepD_reg_2"/>
    <property type="match status" value="1"/>
</dbReference>
<dbReference type="InterPro" id="IPR012910">
    <property type="entry name" value="Plug_dom"/>
</dbReference>
<dbReference type="Proteomes" id="UP000588604">
    <property type="component" value="Unassembled WGS sequence"/>
</dbReference>
<dbReference type="PROSITE" id="PS52016">
    <property type="entry name" value="TONB_DEPENDENT_REC_3"/>
    <property type="match status" value="1"/>
</dbReference>
<dbReference type="GO" id="GO:0009279">
    <property type="term" value="C:cell outer membrane"/>
    <property type="evidence" value="ECO:0007669"/>
    <property type="project" value="UniProtKB-SubCell"/>
</dbReference>
<comment type="similarity">
    <text evidence="7">Belongs to the TonB-dependent receptor family.</text>
</comment>
<reference evidence="10 11" key="1">
    <citation type="submission" date="2020-08" db="EMBL/GenBank/DDBJ databases">
        <title>Genomic Encyclopedia of Type Strains, Phase IV (KMG-IV): sequencing the most valuable type-strain genomes for metagenomic binning, comparative biology and taxonomic classification.</title>
        <authorList>
            <person name="Goeker M."/>
        </authorList>
    </citation>
    <scope>NUCLEOTIDE SEQUENCE [LARGE SCALE GENOMIC DNA]</scope>
    <source>
        <strain evidence="10 11">DSM 102044</strain>
    </source>
</reference>
<dbReference type="NCBIfam" id="TIGR04056">
    <property type="entry name" value="OMP_RagA_SusC"/>
    <property type="match status" value="1"/>
</dbReference>
<dbReference type="NCBIfam" id="TIGR04057">
    <property type="entry name" value="SusC_RagA_signa"/>
    <property type="match status" value="1"/>
</dbReference>
<organism evidence="10 11">
    <name type="scientific">Algoriphagus iocasae</name>
    <dbReference type="NCBI Taxonomy" id="1836499"/>
    <lineage>
        <taxon>Bacteria</taxon>
        <taxon>Pseudomonadati</taxon>
        <taxon>Bacteroidota</taxon>
        <taxon>Cytophagia</taxon>
        <taxon>Cytophagales</taxon>
        <taxon>Cyclobacteriaceae</taxon>
        <taxon>Algoriphagus</taxon>
    </lineage>
</organism>
<dbReference type="EMBL" id="JACIJO010000001">
    <property type="protein sequence ID" value="MBB6325809.1"/>
    <property type="molecule type" value="Genomic_DNA"/>
</dbReference>
<evidence type="ECO:0000256" key="1">
    <source>
        <dbReference type="ARBA" id="ARBA00004571"/>
    </source>
</evidence>
<dbReference type="Pfam" id="PF07715">
    <property type="entry name" value="Plug"/>
    <property type="match status" value="1"/>
</dbReference>
<keyword evidence="3 7" id="KW-1134">Transmembrane beta strand</keyword>
<dbReference type="InterPro" id="IPR039426">
    <property type="entry name" value="TonB-dep_rcpt-like"/>
</dbReference>
<proteinExistence type="inferred from homology"/>
<dbReference type="AlphaFoldDB" id="A0A841MKC6"/>
<feature type="region of interest" description="Disordered" evidence="8">
    <location>
        <begin position="1053"/>
        <end position="1075"/>
    </location>
</feature>
<dbReference type="Gene3D" id="2.170.130.10">
    <property type="entry name" value="TonB-dependent receptor, plug domain"/>
    <property type="match status" value="1"/>
</dbReference>
<evidence type="ECO:0000259" key="9">
    <source>
        <dbReference type="Pfam" id="PF07715"/>
    </source>
</evidence>
<comment type="subcellular location">
    <subcellularLocation>
        <location evidence="1 7">Cell outer membrane</location>
        <topology evidence="1 7">Multi-pass membrane protein</topology>
    </subcellularLocation>
</comment>
<name>A0A841MKC6_9BACT</name>
<gene>
    <name evidence="10" type="ORF">FHS59_001424</name>
</gene>
<dbReference type="InterPro" id="IPR023996">
    <property type="entry name" value="TonB-dep_OMP_SusC/RagA"/>
</dbReference>
<dbReference type="Gene3D" id="2.40.170.20">
    <property type="entry name" value="TonB-dependent receptor, beta-barrel domain"/>
    <property type="match status" value="1"/>
</dbReference>
<feature type="domain" description="TonB-dependent receptor plug" evidence="9">
    <location>
        <begin position="228"/>
        <end position="337"/>
    </location>
</feature>